<proteinExistence type="predicted"/>
<dbReference type="RefSeq" id="XP_040778884.1">
    <property type="nucleotide sequence ID" value="XM_040923250.1"/>
</dbReference>
<gene>
    <name evidence="1" type="ORF">M406DRAFT_355763</name>
</gene>
<organism evidence="1 2">
    <name type="scientific">Cryphonectria parasitica (strain ATCC 38755 / EP155)</name>
    <dbReference type="NCBI Taxonomy" id="660469"/>
    <lineage>
        <taxon>Eukaryota</taxon>
        <taxon>Fungi</taxon>
        <taxon>Dikarya</taxon>
        <taxon>Ascomycota</taxon>
        <taxon>Pezizomycotina</taxon>
        <taxon>Sordariomycetes</taxon>
        <taxon>Sordariomycetidae</taxon>
        <taxon>Diaporthales</taxon>
        <taxon>Cryphonectriaceae</taxon>
        <taxon>Cryphonectria-Endothia species complex</taxon>
        <taxon>Cryphonectria</taxon>
    </lineage>
</organism>
<reference evidence="1" key="1">
    <citation type="journal article" date="2020" name="Phytopathology">
        <title>Genome sequence of the chestnut blight fungus Cryphonectria parasitica EP155: A fundamental resource for an archetypical invasive plant pathogen.</title>
        <authorList>
            <person name="Crouch J.A."/>
            <person name="Dawe A."/>
            <person name="Aerts A."/>
            <person name="Barry K."/>
            <person name="Churchill A.C.L."/>
            <person name="Grimwood J."/>
            <person name="Hillman B."/>
            <person name="Milgroom M.G."/>
            <person name="Pangilinan J."/>
            <person name="Smith M."/>
            <person name="Salamov A."/>
            <person name="Schmutz J."/>
            <person name="Yadav J."/>
            <person name="Grigoriev I.V."/>
            <person name="Nuss D."/>
        </authorList>
    </citation>
    <scope>NUCLEOTIDE SEQUENCE</scope>
    <source>
        <strain evidence="1">EP155</strain>
    </source>
</reference>
<keyword evidence="2" id="KW-1185">Reference proteome</keyword>
<dbReference type="EMBL" id="MU032346">
    <property type="protein sequence ID" value="KAF3767923.1"/>
    <property type="molecule type" value="Genomic_DNA"/>
</dbReference>
<name>A0A9P4Y725_CRYP1</name>
<accession>A0A9P4Y725</accession>
<evidence type="ECO:0000313" key="1">
    <source>
        <dbReference type="EMBL" id="KAF3767923.1"/>
    </source>
</evidence>
<dbReference type="InterPro" id="IPR052400">
    <property type="entry name" value="Zn2-C6_fungal_TF"/>
</dbReference>
<dbReference type="OrthoDB" id="5295362at2759"/>
<dbReference type="GO" id="GO:0000981">
    <property type="term" value="F:DNA-binding transcription factor activity, RNA polymerase II-specific"/>
    <property type="evidence" value="ECO:0007669"/>
    <property type="project" value="TreeGrafter"/>
</dbReference>
<comment type="caution">
    <text evidence="1">The sequence shown here is derived from an EMBL/GenBank/DDBJ whole genome shotgun (WGS) entry which is preliminary data.</text>
</comment>
<protein>
    <recommendedName>
        <fullName evidence="3">C6 transcription factor</fullName>
    </recommendedName>
</protein>
<dbReference type="PANTHER" id="PTHR47657:SF14">
    <property type="entry name" value="ZN(2)-C6 FUNGAL-TYPE DOMAIN-CONTAINING PROTEIN"/>
    <property type="match status" value="1"/>
</dbReference>
<evidence type="ECO:0008006" key="3">
    <source>
        <dbReference type="Google" id="ProtNLM"/>
    </source>
</evidence>
<evidence type="ECO:0000313" key="2">
    <source>
        <dbReference type="Proteomes" id="UP000803844"/>
    </source>
</evidence>
<dbReference type="PANTHER" id="PTHR47657">
    <property type="entry name" value="STEROL REGULATORY ELEMENT-BINDING PROTEIN ECM22"/>
    <property type="match status" value="1"/>
</dbReference>
<dbReference type="AlphaFoldDB" id="A0A9P4Y725"/>
<dbReference type="GeneID" id="63840379"/>
<sequence>MNHYPQGDTLDEIQELLSVAEQHHTMSLQYLQDAIPEAARYDCILASAALMMLYGSASHCVRIRLFEMHKVQQSDTPMPSQFVPAHSQWISLIRAVHLAYIGIVADRAKNPTGAADDGQGLGNQSPHVVGPEAVIGAVSPPEDGPTHDTRQLFLPIVAATSGSAMEKLRAKACRLMETAGGNPGLQACWEALVVLETTVARTFAHHDTLSINTKAEAEDSLLPDTIPLWMRAYIARVTSNSGCSSSPLRRTINAFLNRVPASYVQLVQEMLNLIPLEGDRWDENQEKLQRQTLGFVNPDNYVASRLAVEILAHWLVLVLLLDGVWWIGETGSWELGRVVAFVRGSGWLEETVDQESEDAWWPRSMYEIRIHLRRLGI</sequence>
<dbReference type="Proteomes" id="UP000803844">
    <property type="component" value="Unassembled WGS sequence"/>
</dbReference>